<feature type="region of interest" description="Disordered" evidence="3">
    <location>
        <begin position="350"/>
        <end position="416"/>
    </location>
</feature>
<dbReference type="Proteomes" id="UP000823941">
    <property type="component" value="Chromosome 21"/>
</dbReference>
<dbReference type="PANTHER" id="PTHR11188">
    <property type="entry name" value="ARRESTIN DOMAIN CONTAINING PROTEIN"/>
    <property type="match status" value="1"/>
</dbReference>
<comment type="similarity">
    <text evidence="1">Belongs to the arrestin family.</text>
</comment>
<proteinExistence type="inferred from homology"/>
<feature type="compositionally biased region" description="Low complexity" evidence="3">
    <location>
        <begin position="356"/>
        <end position="375"/>
    </location>
</feature>
<gene>
    <name evidence="5" type="ORF">JYU34_016137</name>
</gene>
<dbReference type="InterPro" id="IPR011021">
    <property type="entry name" value="Arrestin-like_N"/>
</dbReference>
<dbReference type="InterPro" id="IPR014756">
    <property type="entry name" value="Ig_E-set"/>
</dbReference>
<evidence type="ECO:0000256" key="2">
    <source>
        <dbReference type="ARBA" id="ARBA00022606"/>
    </source>
</evidence>
<protein>
    <recommendedName>
        <fullName evidence="4">Arrestin C-terminal-like domain-containing protein</fullName>
    </recommendedName>
</protein>
<dbReference type="InterPro" id="IPR011022">
    <property type="entry name" value="Arrestin_C-like"/>
</dbReference>
<sequence>MEDFEIFINFDCPSKAYYPGQIVSGYIEFKLHQTQTFTVILVQFLGEAEVNWEEKYDTCSDREEYFDYTYPVLGGNGTPVTLSPGTHKYQFQYQVPFTAPSSFEGSLGKVWYRVLAGSEQPGCAVEWFEEDFYVVAPVDLNADPAIKQPMSFDFEQVYSCCLCQSDPVCVRVSLPACGYCPGQVVPVQVEVENNSGVEVKKIRFEIVQKESYSVQNGASQCTEPERPLALGAGAATLGPVLAGAHREKVVELTVPPMIVPNLSNCRLIDVKYYFKITLQVTGCNDDEEDEQEIFLGSIPLAGLQGNYTHPLQDKLPQGSIPPPPAMPIPPIIQPNIAQVAVPGNQAQPMHYGSQTMYPPYQNQMPYPNQSPYNPSAGQNNPYPQAASPQINWQWNGNSAPQVGFVTGSTSPSAPPE</sequence>
<dbReference type="SUPFAM" id="SSF81296">
    <property type="entry name" value="E set domains"/>
    <property type="match status" value="2"/>
</dbReference>
<keyword evidence="2" id="KW-0716">Sensory transduction</keyword>
<dbReference type="Pfam" id="PF00339">
    <property type="entry name" value="Arrestin_N"/>
    <property type="match status" value="1"/>
</dbReference>
<evidence type="ECO:0000256" key="3">
    <source>
        <dbReference type="SAM" id="MobiDB-lite"/>
    </source>
</evidence>
<accession>A0ABQ7Q5J4</accession>
<dbReference type="SMART" id="SM01017">
    <property type="entry name" value="Arrestin_C"/>
    <property type="match status" value="1"/>
</dbReference>
<evidence type="ECO:0000259" key="4">
    <source>
        <dbReference type="SMART" id="SM01017"/>
    </source>
</evidence>
<keyword evidence="6" id="KW-1185">Reference proteome</keyword>
<dbReference type="InterPro" id="IPR050357">
    <property type="entry name" value="Arrestin_domain-protein"/>
</dbReference>
<name>A0ABQ7Q5J4_PLUXY</name>
<dbReference type="PANTHER" id="PTHR11188:SF176">
    <property type="entry name" value="ARRESTIN DOMAIN-CONTAINING PROTEIN 1"/>
    <property type="match status" value="1"/>
</dbReference>
<evidence type="ECO:0000313" key="6">
    <source>
        <dbReference type="Proteomes" id="UP000823941"/>
    </source>
</evidence>
<comment type="caution">
    <text evidence="5">The sequence shown here is derived from an EMBL/GenBank/DDBJ whole genome shotgun (WGS) entry which is preliminary data.</text>
</comment>
<feature type="domain" description="Arrestin C-terminal-like" evidence="4">
    <location>
        <begin position="164"/>
        <end position="300"/>
    </location>
</feature>
<dbReference type="InterPro" id="IPR014752">
    <property type="entry name" value="Arrestin-like_C"/>
</dbReference>
<evidence type="ECO:0000256" key="1">
    <source>
        <dbReference type="ARBA" id="ARBA00005298"/>
    </source>
</evidence>
<dbReference type="EMBL" id="JAHIBW010000021">
    <property type="protein sequence ID" value="KAG7300507.1"/>
    <property type="molecule type" value="Genomic_DNA"/>
</dbReference>
<evidence type="ECO:0000313" key="5">
    <source>
        <dbReference type="EMBL" id="KAG7300507.1"/>
    </source>
</evidence>
<reference evidence="5 6" key="1">
    <citation type="submission" date="2021-06" db="EMBL/GenBank/DDBJ databases">
        <title>A haploid diamondback moth (Plutella xylostella L.) genome assembly resolves 31 chromosomes and identifies a diamide resistance mutation.</title>
        <authorList>
            <person name="Ward C.M."/>
            <person name="Perry K.D."/>
            <person name="Baker G."/>
            <person name="Powis K."/>
            <person name="Heckel D.G."/>
            <person name="Baxter S.W."/>
        </authorList>
    </citation>
    <scope>NUCLEOTIDE SEQUENCE [LARGE SCALE GENOMIC DNA]</scope>
    <source>
        <strain evidence="5 6">LV</strain>
        <tissue evidence="5">Single pupa</tissue>
    </source>
</reference>
<organism evidence="5 6">
    <name type="scientific">Plutella xylostella</name>
    <name type="common">Diamondback moth</name>
    <name type="synonym">Plutella maculipennis</name>
    <dbReference type="NCBI Taxonomy" id="51655"/>
    <lineage>
        <taxon>Eukaryota</taxon>
        <taxon>Metazoa</taxon>
        <taxon>Ecdysozoa</taxon>
        <taxon>Arthropoda</taxon>
        <taxon>Hexapoda</taxon>
        <taxon>Insecta</taxon>
        <taxon>Pterygota</taxon>
        <taxon>Neoptera</taxon>
        <taxon>Endopterygota</taxon>
        <taxon>Lepidoptera</taxon>
        <taxon>Glossata</taxon>
        <taxon>Ditrysia</taxon>
        <taxon>Yponomeutoidea</taxon>
        <taxon>Plutellidae</taxon>
        <taxon>Plutella</taxon>
    </lineage>
</organism>
<feature type="compositionally biased region" description="Polar residues" evidence="3">
    <location>
        <begin position="376"/>
        <end position="416"/>
    </location>
</feature>
<dbReference type="Gene3D" id="2.60.40.640">
    <property type="match status" value="2"/>
</dbReference>
<dbReference type="Pfam" id="PF02752">
    <property type="entry name" value="Arrestin_C"/>
    <property type="match status" value="1"/>
</dbReference>